<comment type="similarity">
    <text evidence="2 12">Belongs to the ABC-4 integral membrane protein family. FtsX subfamily.</text>
</comment>
<dbReference type="InParanoid" id="A0A140L9S0"/>
<comment type="subcellular location">
    <subcellularLocation>
        <location evidence="1">Cell inner membrane</location>
        <topology evidence="1">Multi-pass membrane protein</topology>
    </subcellularLocation>
    <subcellularLocation>
        <location evidence="12">Cell membrane</location>
    </subcellularLocation>
</comment>
<evidence type="ECO:0000256" key="6">
    <source>
        <dbReference type="ARBA" id="ARBA00022519"/>
    </source>
</evidence>
<evidence type="ECO:0000256" key="4">
    <source>
        <dbReference type="ARBA" id="ARBA00021907"/>
    </source>
</evidence>
<evidence type="ECO:0000313" key="17">
    <source>
        <dbReference type="Proteomes" id="UP000070427"/>
    </source>
</evidence>
<feature type="transmembrane region" description="Helical" evidence="13">
    <location>
        <begin position="181"/>
        <end position="207"/>
    </location>
</feature>
<feature type="domain" description="ABC3 transporter permease C-terminal" evidence="14">
    <location>
        <begin position="185"/>
        <end position="301"/>
    </location>
</feature>
<keyword evidence="6" id="KW-0997">Cell inner membrane</keyword>
<dbReference type="EMBL" id="LOED01000012">
    <property type="protein sequence ID" value="KXG77295.1"/>
    <property type="molecule type" value="Genomic_DNA"/>
</dbReference>
<evidence type="ECO:0000256" key="1">
    <source>
        <dbReference type="ARBA" id="ARBA00004429"/>
    </source>
</evidence>
<evidence type="ECO:0000256" key="5">
    <source>
        <dbReference type="ARBA" id="ARBA00022475"/>
    </source>
</evidence>
<evidence type="ECO:0000259" key="15">
    <source>
        <dbReference type="Pfam" id="PF18075"/>
    </source>
</evidence>
<dbReference type="InterPro" id="IPR058204">
    <property type="entry name" value="FtsX_firmicutes-type"/>
</dbReference>
<dbReference type="NCBIfam" id="NF038347">
    <property type="entry name" value="FtsX_Gpos"/>
    <property type="match status" value="1"/>
</dbReference>
<keyword evidence="11 12" id="KW-0131">Cell cycle</keyword>
<evidence type="ECO:0000256" key="12">
    <source>
        <dbReference type="PIRNR" id="PIRNR003097"/>
    </source>
</evidence>
<keyword evidence="7 12" id="KW-0132">Cell division</keyword>
<dbReference type="PIRSF" id="PIRSF003097">
    <property type="entry name" value="FtsX"/>
    <property type="match status" value="1"/>
</dbReference>
<evidence type="ECO:0000313" key="16">
    <source>
        <dbReference type="EMBL" id="KXG77295.1"/>
    </source>
</evidence>
<gene>
    <name evidence="16" type="primary">ftsX</name>
    <name evidence="16" type="ORF">AN618_11920</name>
</gene>
<dbReference type="InterPro" id="IPR003838">
    <property type="entry name" value="ABC3_permease_C"/>
</dbReference>
<dbReference type="PATRIC" id="fig|520764.3.peg.1232"/>
<dbReference type="InterPro" id="IPR047590">
    <property type="entry name" value="FtsX_proteobact-type"/>
</dbReference>
<feature type="transmembrane region" description="Helical" evidence="13">
    <location>
        <begin position="275"/>
        <end position="296"/>
    </location>
</feature>
<evidence type="ECO:0000259" key="14">
    <source>
        <dbReference type="Pfam" id="PF02687"/>
    </source>
</evidence>
<dbReference type="PANTHER" id="PTHR47755">
    <property type="entry name" value="CELL DIVISION PROTEIN FTSX"/>
    <property type="match status" value="1"/>
</dbReference>
<evidence type="ECO:0000256" key="3">
    <source>
        <dbReference type="ARBA" id="ARBA00011160"/>
    </source>
</evidence>
<accession>A0A140L9S0</accession>
<evidence type="ECO:0000256" key="9">
    <source>
        <dbReference type="ARBA" id="ARBA00022989"/>
    </source>
</evidence>
<dbReference type="Proteomes" id="UP000070427">
    <property type="component" value="Unassembled WGS sequence"/>
</dbReference>
<proteinExistence type="inferred from homology"/>
<dbReference type="Pfam" id="PF02687">
    <property type="entry name" value="FtsX"/>
    <property type="match status" value="1"/>
</dbReference>
<comment type="subunit">
    <text evidence="3">Forms a membrane-associated complex with FtsE.</text>
</comment>
<dbReference type="Gene3D" id="3.30.70.3040">
    <property type="match status" value="1"/>
</dbReference>
<dbReference type="FunCoup" id="A0A140L9S0">
    <property type="interactions" value="122"/>
</dbReference>
<keyword evidence="10 12" id="KW-0472">Membrane</keyword>
<reference evidence="16 17" key="1">
    <citation type="submission" date="2015-12" db="EMBL/GenBank/DDBJ databases">
        <title>Draft genome sequnece of Fervidicola ferrireducens strain Y170.</title>
        <authorList>
            <person name="Patel B.K."/>
        </authorList>
    </citation>
    <scope>NUCLEOTIDE SEQUENCE [LARGE SCALE GENOMIC DNA]</scope>
    <source>
        <strain evidence="16 17">Y170</strain>
    </source>
</reference>
<evidence type="ECO:0000256" key="8">
    <source>
        <dbReference type="ARBA" id="ARBA00022692"/>
    </source>
</evidence>
<feature type="transmembrane region" description="Helical" evidence="13">
    <location>
        <begin position="228"/>
        <end position="255"/>
    </location>
</feature>
<evidence type="ECO:0000256" key="7">
    <source>
        <dbReference type="ARBA" id="ARBA00022618"/>
    </source>
</evidence>
<keyword evidence="9 13" id="KW-1133">Transmembrane helix</keyword>
<dbReference type="PANTHER" id="PTHR47755:SF1">
    <property type="entry name" value="CELL DIVISION PROTEIN FTSX"/>
    <property type="match status" value="1"/>
</dbReference>
<evidence type="ECO:0000256" key="11">
    <source>
        <dbReference type="ARBA" id="ARBA00023306"/>
    </source>
</evidence>
<dbReference type="AlphaFoldDB" id="A0A140L9S0"/>
<evidence type="ECO:0000256" key="13">
    <source>
        <dbReference type="SAM" id="Phobius"/>
    </source>
</evidence>
<dbReference type="GO" id="GO:0005886">
    <property type="term" value="C:plasma membrane"/>
    <property type="evidence" value="ECO:0007669"/>
    <property type="project" value="UniProtKB-SubCell"/>
</dbReference>
<keyword evidence="5 12" id="KW-1003">Cell membrane</keyword>
<evidence type="ECO:0000256" key="10">
    <source>
        <dbReference type="ARBA" id="ARBA00023136"/>
    </source>
</evidence>
<organism evidence="16 17">
    <name type="scientific">Fervidicola ferrireducens</name>
    <dbReference type="NCBI Taxonomy" id="520764"/>
    <lineage>
        <taxon>Bacteria</taxon>
        <taxon>Bacillati</taxon>
        <taxon>Bacillota</taxon>
        <taxon>Clostridia</taxon>
        <taxon>Thermosediminibacterales</taxon>
        <taxon>Thermosediminibacteraceae</taxon>
        <taxon>Fervidicola</taxon>
    </lineage>
</organism>
<dbReference type="InterPro" id="IPR040690">
    <property type="entry name" value="FtsX_ECD"/>
</dbReference>
<evidence type="ECO:0000256" key="2">
    <source>
        <dbReference type="ARBA" id="ARBA00007379"/>
    </source>
</evidence>
<comment type="caution">
    <text evidence="16">The sequence shown here is derived from an EMBL/GenBank/DDBJ whole genome shotgun (WGS) entry which is preliminary data.</text>
</comment>
<protein>
    <recommendedName>
        <fullName evidence="4 12">Cell division protein FtsX</fullName>
    </recommendedName>
</protein>
<dbReference type="Pfam" id="PF18075">
    <property type="entry name" value="FtsX_ECD"/>
    <property type="match status" value="1"/>
</dbReference>
<dbReference type="NCBIfam" id="TIGR00439">
    <property type="entry name" value="FtsX_Gneg"/>
    <property type="match status" value="1"/>
</dbReference>
<feature type="transmembrane region" description="Helical" evidence="13">
    <location>
        <begin position="39"/>
        <end position="60"/>
    </location>
</feature>
<keyword evidence="8 13" id="KW-0812">Transmembrane</keyword>
<feature type="domain" description="FtsX extracellular" evidence="15">
    <location>
        <begin position="73"/>
        <end position="162"/>
    </location>
</feature>
<dbReference type="InterPro" id="IPR004513">
    <property type="entry name" value="FtsX"/>
</dbReference>
<keyword evidence="17" id="KW-1185">Reference proteome</keyword>
<dbReference type="STRING" id="520764.AN618_11920"/>
<name>A0A140L9S0_9FIRM</name>
<sequence length="304" mass="34501">MDDWSETKREGFTAVKLRTIRYFFKEAFVNLFRNGWMSLASIGAVASALIIFGSFLMISINFDYIAKNVESQVEITAYVEDSVDKLKINQIELGIKSIDGVKEVVFVSKEQALEEFKKQVGEELLEGIENPLPNSFRVKVETPQEVAGVAERIQKIDGIEEVKYGKGVVEKLFKITYWMRLVGLAVMAIFAAISVFIISNTIRITVFSRRREISIMKYIGATDWFVRWPFLIEGMMLGFTGSLIAIALLAAGYSYLYDMVKLNVPMIPLLHLEEFYDYSLGLLLMGTFLGAFGSGFSMRRFLRV</sequence>
<comment type="function">
    <text evidence="12">Part of the ABC transporter FtsEX involved in asymmetric cellular division facilitating the initiation of sporulation.</text>
</comment>
<dbReference type="GO" id="GO:0051301">
    <property type="term" value="P:cell division"/>
    <property type="evidence" value="ECO:0007669"/>
    <property type="project" value="UniProtKB-KW"/>
</dbReference>